<feature type="transmembrane region" description="Helical" evidence="6">
    <location>
        <begin position="269"/>
        <end position="291"/>
    </location>
</feature>
<feature type="transmembrane region" description="Helical" evidence="6">
    <location>
        <begin position="160"/>
        <end position="179"/>
    </location>
</feature>
<keyword evidence="5 6" id="KW-0472">Membrane</keyword>
<dbReference type="STRING" id="1678840.ATC1_13812"/>
<comment type="subcellular location">
    <subcellularLocation>
        <location evidence="1">Cell membrane</location>
        <topology evidence="1">Multi-pass membrane protein</topology>
    </subcellularLocation>
</comment>
<keyword evidence="3 6" id="KW-0812">Transmembrane</keyword>
<evidence type="ECO:0008006" key="9">
    <source>
        <dbReference type="Google" id="ProtNLM"/>
    </source>
</evidence>
<dbReference type="InterPro" id="IPR022791">
    <property type="entry name" value="L-PG_synthase/AglD"/>
</dbReference>
<feature type="transmembrane region" description="Helical" evidence="6">
    <location>
        <begin position="226"/>
        <end position="249"/>
    </location>
</feature>
<gene>
    <name evidence="7" type="ORF">ATC1_13812</name>
</gene>
<feature type="transmembrane region" description="Helical" evidence="6">
    <location>
        <begin position="21"/>
        <end position="40"/>
    </location>
</feature>
<keyword evidence="2" id="KW-1003">Cell membrane</keyword>
<dbReference type="Proteomes" id="UP000053370">
    <property type="component" value="Unassembled WGS sequence"/>
</dbReference>
<dbReference type="EMBL" id="DF968181">
    <property type="protein sequence ID" value="GAP40831.1"/>
    <property type="molecule type" value="Genomic_DNA"/>
</dbReference>
<sequence length="345" mass="38380">MKKTGSFAIDSTSQKGSMIKKSLPGILVSLIIIGVLLYFVDFDELLTSFRNVSAILLVEIFLLQSIAFVFRSLAWRVILDGEPSLAQGFWTITEGYLLNLLPLRLGELGRAVIMGGIVRRSPFYVFSTVLLERLFDVIITLIMLISTVPLLSGSSFSVSTYYILFAVILIGLVVVFLITRNQASFLKLLSRILKPDSKIGLFVLPKIQSLLGGMEILSNPRKFYKWLFWIFMTWCCWWLTLIIGMRFFFPQLPIWASFFTQSIGALGGAIPSAPAGLGVVEGAYVFALSLFNINQSRALAFGLLMHAIGILTPMIWGIIGFSIQGQKFSEVFKGLQNTDLSEKGN</sequence>
<reference evidence="7" key="1">
    <citation type="journal article" date="2015" name="Genome Announc.">
        <title>Draft Genome Sequence of Anaerolineae Strain TC1, a Novel Isolate from a Methanogenic Wastewater Treatment System.</title>
        <authorList>
            <person name="Matsuura N."/>
            <person name="Tourlousse D.M."/>
            <person name="Sun L."/>
            <person name="Toyonaga M."/>
            <person name="Kuroda K."/>
            <person name="Ohashi A."/>
            <person name="Cruz R."/>
            <person name="Yamaguchi T."/>
            <person name="Sekiguchi Y."/>
        </authorList>
    </citation>
    <scope>NUCLEOTIDE SEQUENCE [LARGE SCALE GENOMIC DNA]</scope>
    <source>
        <strain evidence="7">TC1</strain>
    </source>
</reference>
<proteinExistence type="predicted"/>
<keyword evidence="4 6" id="KW-1133">Transmembrane helix</keyword>
<evidence type="ECO:0000313" key="8">
    <source>
        <dbReference type="Proteomes" id="UP000053370"/>
    </source>
</evidence>
<dbReference type="PANTHER" id="PTHR39087:SF2">
    <property type="entry name" value="UPF0104 MEMBRANE PROTEIN MJ1595"/>
    <property type="match status" value="1"/>
</dbReference>
<dbReference type="Pfam" id="PF03706">
    <property type="entry name" value="LPG_synthase_TM"/>
    <property type="match status" value="1"/>
</dbReference>
<evidence type="ECO:0000256" key="6">
    <source>
        <dbReference type="SAM" id="Phobius"/>
    </source>
</evidence>
<evidence type="ECO:0000256" key="4">
    <source>
        <dbReference type="ARBA" id="ARBA00022989"/>
    </source>
</evidence>
<organism evidence="7">
    <name type="scientific">Flexilinea flocculi</name>
    <dbReference type="NCBI Taxonomy" id="1678840"/>
    <lineage>
        <taxon>Bacteria</taxon>
        <taxon>Bacillati</taxon>
        <taxon>Chloroflexota</taxon>
        <taxon>Anaerolineae</taxon>
        <taxon>Anaerolineales</taxon>
        <taxon>Anaerolineaceae</taxon>
        <taxon>Flexilinea</taxon>
    </lineage>
</organism>
<accession>A0A0S7BWX9</accession>
<feature type="transmembrane region" description="Helical" evidence="6">
    <location>
        <begin position="52"/>
        <end position="70"/>
    </location>
</feature>
<dbReference type="GO" id="GO:0005886">
    <property type="term" value="C:plasma membrane"/>
    <property type="evidence" value="ECO:0007669"/>
    <property type="project" value="UniProtKB-SubCell"/>
</dbReference>
<feature type="transmembrane region" description="Helical" evidence="6">
    <location>
        <begin position="298"/>
        <end position="323"/>
    </location>
</feature>
<evidence type="ECO:0000313" key="7">
    <source>
        <dbReference type="EMBL" id="GAP40831.1"/>
    </source>
</evidence>
<name>A0A0S7BWX9_9CHLR</name>
<dbReference type="RefSeq" id="WP_062280816.1">
    <property type="nucleotide sequence ID" value="NZ_DF968181.1"/>
</dbReference>
<evidence type="ECO:0000256" key="3">
    <source>
        <dbReference type="ARBA" id="ARBA00022692"/>
    </source>
</evidence>
<evidence type="ECO:0000256" key="2">
    <source>
        <dbReference type="ARBA" id="ARBA00022475"/>
    </source>
</evidence>
<evidence type="ECO:0000256" key="5">
    <source>
        <dbReference type="ARBA" id="ARBA00023136"/>
    </source>
</evidence>
<dbReference type="PANTHER" id="PTHR39087">
    <property type="entry name" value="UPF0104 MEMBRANE PROTEIN MJ1595"/>
    <property type="match status" value="1"/>
</dbReference>
<dbReference type="AlphaFoldDB" id="A0A0S7BWX9"/>
<keyword evidence="8" id="KW-1185">Reference proteome</keyword>
<evidence type="ECO:0000256" key="1">
    <source>
        <dbReference type="ARBA" id="ARBA00004651"/>
    </source>
</evidence>
<protein>
    <recommendedName>
        <fullName evidence="9">Lysylphosphatidylglycerol synthase TM region</fullName>
    </recommendedName>
</protein>
<dbReference type="NCBIfam" id="TIGR00374">
    <property type="entry name" value="flippase-like domain"/>
    <property type="match status" value="1"/>
</dbReference>
<feature type="transmembrane region" description="Helical" evidence="6">
    <location>
        <begin position="123"/>
        <end position="148"/>
    </location>
</feature>